<keyword evidence="4" id="KW-1185">Reference proteome</keyword>
<reference evidence="3 4" key="1">
    <citation type="submission" date="2021-03" db="EMBL/GenBank/DDBJ databases">
        <title>Fibrella sp. HMF5405 genome sequencing and assembly.</title>
        <authorList>
            <person name="Kang H."/>
            <person name="Kim H."/>
            <person name="Bae S."/>
            <person name="Joh K."/>
        </authorList>
    </citation>
    <scope>NUCLEOTIDE SEQUENCE [LARGE SCALE GENOMIC DNA]</scope>
    <source>
        <strain evidence="3 4">HMF5405</strain>
    </source>
</reference>
<evidence type="ECO:0000313" key="3">
    <source>
        <dbReference type="EMBL" id="MBO0949481.1"/>
    </source>
</evidence>
<keyword evidence="1" id="KW-0812">Transmembrane</keyword>
<sequence length="458" mass="51410">MTESLPTDATPWPAPDTVTCPNCQTDLTYYDPNSSFYACESCHAFFEAAYEQKPRIIQKASNPNPGGGLPTLAIGSEGYLLGEWVRVTGYMLKQEKGTSYRWREYMLLLKNGTTRQLAEYNGHWMWIEPASQKYIISGPTSKSYVINNAGDDYLIYARYQAELLNVVGEFDWNILDDERLTTEEYIAPPRMLVNEKGNSQNDWYEATYVSREDIAQAFGLGTNSLPDTYGVGSIQPNKYAATWTHVVLLTLLAAVTAIVIHLVNIVFRPSGTIFRETLTTVALVPQTNTVDAAQRAIDSASIAQSQPTPKMLRTRSFAIKGPTAVDIEFQSNVDNTWVEFATELVDEQTNQRYIFTEAVEYYHGYSDGENWTEGGTESSATLSKIPSGQYHLEITPYTQYGQQLSFAVNVGQNTSLISNVLLILGLLALYPIYLLFRRSGFENLRWSQSDFGPKTEEE</sequence>
<comment type="caution">
    <text evidence="3">The sequence shown here is derived from an EMBL/GenBank/DDBJ whole genome shotgun (WGS) entry which is preliminary data.</text>
</comment>
<accession>A0ABS3JHK4</accession>
<evidence type="ECO:0000313" key="4">
    <source>
        <dbReference type="Proteomes" id="UP000664628"/>
    </source>
</evidence>
<name>A0ABS3JHK4_9BACT</name>
<dbReference type="RefSeq" id="WP_207329438.1">
    <property type="nucleotide sequence ID" value="NZ_JAFMYW010000003.1"/>
</dbReference>
<feature type="transmembrane region" description="Helical" evidence="1">
    <location>
        <begin position="416"/>
        <end position="436"/>
    </location>
</feature>
<gene>
    <name evidence="3" type="ORF">J2I46_12875</name>
</gene>
<feature type="transmembrane region" description="Helical" evidence="1">
    <location>
        <begin position="243"/>
        <end position="267"/>
    </location>
</feature>
<dbReference type="InterPro" id="IPR025235">
    <property type="entry name" value="DUF4178"/>
</dbReference>
<dbReference type="EMBL" id="JAFMYW010000003">
    <property type="protein sequence ID" value="MBO0949481.1"/>
    <property type="molecule type" value="Genomic_DNA"/>
</dbReference>
<evidence type="ECO:0000256" key="1">
    <source>
        <dbReference type="SAM" id="Phobius"/>
    </source>
</evidence>
<proteinExistence type="predicted"/>
<keyword evidence="1" id="KW-0472">Membrane</keyword>
<dbReference type="Pfam" id="PF13785">
    <property type="entry name" value="DUF4178"/>
    <property type="match status" value="1"/>
</dbReference>
<protein>
    <submittedName>
        <fullName evidence="3">DUF4178 domain-containing protein</fullName>
    </submittedName>
</protein>
<dbReference type="Proteomes" id="UP000664628">
    <property type="component" value="Unassembled WGS sequence"/>
</dbReference>
<evidence type="ECO:0000259" key="2">
    <source>
        <dbReference type="Pfam" id="PF13785"/>
    </source>
</evidence>
<feature type="domain" description="DUF4178" evidence="2">
    <location>
        <begin position="75"/>
        <end position="210"/>
    </location>
</feature>
<organism evidence="3 4">
    <name type="scientific">Fibrella forsythiae</name>
    <dbReference type="NCBI Taxonomy" id="2817061"/>
    <lineage>
        <taxon>Bacteria</taxon>
        <taxon>Pseudomonadati</taxon>
        <taxon>Bacteroidota</taxon>
        <taxon>Cytophagia</taxon>
        <taxon>Cytophagales</taxon>
        <taxon>Spirosomataceae</taxon>
        <taxon>Fibrella</taxon>
    </lineage>
</organism>
<keyword evidence="1" id="KW-1133">Transmembrane helix</keyword>